<dbReference type="OrthoDB" id="1905920at2759"/>
<dbReference type="Proteomes" id="UP000269721">
    <property type="component" value="Unassembled WGS sequence"/>
</dbReference>
<dbReference type="GO" id="GO:0046872">
    <property type="term" value="F:metal ion binding"/>
    <property type="evidence" value="ECO:0007669"/>
    <property type="project" value="UniProtKB-KW"/>
</dbReference>
<keyword evidence="5" id="KW-1185">Reference proteome</keyword>
<dbReference type="AlphaFoldDB" id="A0A4P9W9W0"/>
<feature type="compositionally biased region" description="Pro residues" evidence="3">
    <location>
        <begin position="24"/>
        <end position="33"/>
    </location>
</feature>
<accession>A0A4P9W9W0</accession>
<evidence type="ECO:0000313" key="5">
    <source>
        <dbReference type="Proteomes" id="UP000269721"/>
    </source>
</evidence>
<name>A0A4P9W9W0_9FUNG</name>
<dbReference type="InterPro" id="IPR013785">
    <property type="entry name" value="Aldolase_TIM"/>
</dbReference>
<keyword evidence="2" id="KW-0456">Lyase</keyword>
<dbReference type="SUPFAM" id="SSF51569">
    <property type="entry name" value="Aldolase"/>
    <property type="match status" value="1"/>
</dbReference>
<evidence type="ECO:0000256" key="3">
    <source>
        <dbReference type="SAM" id="MobiDB-lite"/>
    </source>
</evidence>
<evidence type="ECO:0000256" key="2">
    <source>
        <dbReference type="ARBA" id="ARBA00023239"/>
    </source>
</evidence>
<dbReference type="GO" id="GO:0006552">
    <property type="term" value="P:L-leucine catabolic process"/>
    <property type="evidence" value="ECO:0007669"/>
    <property type="project" value="TreeGrafter"/>
</dbReference>
<evidence type="ECO:0000313" key="4">
    <source>
        <dbReference type="EMBL" id="RKO88273.1"/>
    </source>
</evidence>
<proteinExistence type="predicted"/>
<protein>
    <submittedName>
        <fullName evidence="4">Uncharacterized protein</fullName>
    </submittedName>
</protein>
<dbReference type="GO" id="GO:0046951">
    <property type="term" value="P:ketone body biosynthetic process"/>
    <property type="evidence" value="ECO:0007669"/>
    <property type="project" value="TreeGrafter"/>
</dbReference>
<dbReference type="GO" id="GO:0004419">
    <property type="term" value="F:hydroxymethylglutaryl-CoA lyase activity"/>
    <property type="evidence" value="ECO:0007669"/>
    <property type="project" value="TreeGrafter"/>
</dbReference>
<feature type="region of interest" description="Disordered" evidence="3">
    <location>
        <begin position="1"/>
        <end position="57"/>
    </location>
</feature>
<sequence length="111" mass="11732">MRGVGHRASEWTAPSLDSTSRTPPRAPPTPPLLSIPIIPANYTPPSPGGRAYAKSASGNVATEEVLNLLHGLGMHTGVNLTELSRVRHFISDRLGRGNASEFGVALPAEKK</sequence>
<dbReference type="PANTHER" id="PTHR42738:SF7">
    <property type="entry name" value="HYDROXYMETHYLGLUTARYL-COA LYASE"/>
    <property type="match status" value="1"/>
</dbReference>
<dbReference type="PANTHER" id="PTHR42738">
    <property type="entry name" value="HYDROXYMETHYLGLUTARYL-COA LYASE"/>
    <property type="match status" value="1"/>
</dbReference>
<dbReference type="Gene3D" id="3.20.20.70">
    <property type="entry name" value="Aldolase class I"/>
    <property type="match status" value="1"/>
</dbReference>
<dbReference type="EMBL" id="KZ996826">
    <property type="protein sequence ID" value="RKO88273.1"/>
    <property type="molecule type" value="Genomic_DNA"/>
</dbReference>
<organism evidence="4 5">
    <name type="scientific">Blyttiomyces helicus</name>
    <dbReference type="NCBI Taxonomy" id="388810"/>
    <lineage>
        <taxon>Eukaryota</taxon>
        <taxon>Fungi</taxon>
        <taxon>Fungi incertae sedis</taxon>
        <taxon>Chytridiomycota</taxon>
        <taxon>Chytridiomycota incertae sedis</taxon>
        <taxon>Chytridiomycetes</taxon>
        <taxon>Chytridiomycetes incertae sedis</taxon>
        <taxon>Blyttiomyces</taxon>
    </lineage>
</organism>
<reference evidence="5" key="1">
    <citation type="journal article" date="2018" name="Nat. Microbiol.">
        <title>Leveraging single-cell genomics to expand the fungal tree of life.</title>
        <authorList>
            <person name="Ahrendt S.R."/>
            <person name="Quandt C.A."/>
            <person name="Ciobanu D."/>
            <person name="Clum A."/>
            <person name="Salamov A."/>
            <person name="Andreopoulos B."/>
            <person name="Cheng J.F."/>
            <person name="Woyke T."/>
            <person name="Pelin A."/>
            <person name="Henrissat B."/>
            <person name="Reynolds N.K."/>
            <person name="Benny G.L."/>
            <person name="Smith M.E."/>
            <person name="James T.Y."/>
            <person name="Grigoriev I.V."/>
        </authorList>
    </citation>
    <scope>NUCLEOTIDE SEQUENCE [LARGE SCALE GENOMIC DNA]</scope>
</reference>
<dbReference type="InterPro" id="IPR043594">
    <property type="entry name" value="HMGL"/>
</dbReference>
<gene>
    <name evidence="4" type="ORF">BDK51DRAFT_48050</name>
</gene>
<evidence type="ECO:0000256" key="1">
    <source>
        <dbReference type="ARBA" id="ARBA00022723"/>
    </source>
</evidence>
<keyword evidence="1" id="KW-0479">Metal-binding</keyword>